<evidence type="ECO:0000313" key="4">
    <source>
        <dbReference type="EMBL" id="KAJ7036277.1"/>
    </source>
</evidence>
<dbReference type="AlphaFoldDB" id="A0AAD6WT21"/>
<evidence type="ECO:0000313" key="3">
    <source>
        <dbReference type="EMBL" id="KAJ7023870.1"/>
    </source>
</evidence>
<dbReference type="Proteomes" id="UP001218188">
    <property type="component" value="Unassembled WGS sequence"/>
</dbReference>
<comment type="caution">
    <text evidence="3">The sequence shown here is derived from an EMBL/GenBank/DDBJ whole genome shotgun (WGS) entry which is preliminary data.</text>
</comment>
<dbReference type="EMBL" id="JARJCM010000180">
    <property type="protein sequence ID" value="KAJ7023870.1"/>
    <property type="molecule type" value="Genomic_DNA"/>
</dbReference>
<name>A0AAD6WT21_9AGAR</name>
<accession>A0AAD6WT21</accession>
<dbReference type="EMBL" id="JARJCM010000044">
    <property type="protein sequence ID" value="KAJ7036277.1"/>
    <property type="molecule type" value="Genomic_DNA"/>
</dbReference>
<gene>
    <name evidence="4" type="ORF">C8F04DRAFT_1095961</name>
    <name evidence="3" type="ORF">C8F04DRAFT_1133218</name>
</gene>
<proteinExistence type="predicted"/>
<feature type="region of interest" description="Disordered" evidence="2">
    <location>
        <begin position="163"/>
        <end position="194"/>
    </location>
</feature>
<feature type="coiled-coil region" evidence="1">
    <location>
        <begin position="136"/>
        <end position="163"/>
    </location>
</feature>
<sequence>MRSLVCIEHDNWDGTLLKIREMGGKAGNDWVNDKISTKFFFPGICWERSFIPIDIWNAGDPNSNLIESVHRDVNREGVHCTLLGGLKKGQLFDSMKMKTLVISETYGINPSYKTGHVSENAYHNLKRKSNSQHRVLADEDQKIERYNDKLLKSLENLVKAEDARSAKESELLHETQPERRNKLEGELQKKFRGEERARKTFEKLRLDRESLKGGSGKVAKLDHP</sequence>
<evidence type="ECO:0000256" key="1">
    <source>
        <dbReference type="SAM" id="Coils"/>
    </source>
</evidence>
<evidence type="ECO:0000256" key="2">
    <source>
        <dbReference type="SAM" id="MobiDB-lite"/>
    </source>
</evidence>
<reference evidence="3" key="1">
    <citation type="submission" date="2023-03" db="EMBL/GenBank/DDBJ databases">
        <title>Massive genome expansion in bonnet fungi (Mycena s.s.) driven by repeated elements and novel gene families across ecological guilds.</title>
        <authorList>
            <consortium name="Lawrence Berkeley National Laboratory"/>
            <person name="Harder C.B."/>
            <person name="Miyauchi S."/>
            <person name="Viragh M."/>
            <person name="Kuo A."/>
            <person name="Thoen E."/>
            <person name="Andreopoulos B."/>
            <person name="Lu D."/>
            <person name="Skrede I."/>
            <person name="Drula E."/>
            <person name="Henrissat B."/>
            <person name="Morin E."/>
            <person name="Kohler A."/>
            <person name="Barry K."/>
            <person name="LaButti K."/>
            <person name="Morin E."/>
            <person name="Salamov A."/>
            <person name="Lipzen A."/>
            <person name="Mereny Z."/>
            <person name="Hegedus B."/>
            <person name="Baldrian P."/>
            <person name="Stursova M."/>
            <person name="Weitz H."/>
            <person name="Taylor A."/>
            <person name="Grigoriev I.V."/>
            <person name="Nagy L.G."/>
            <person name="Martin F."/>
            <person name="Kauserud H."/>
        </authorList>
    </citation>
    <scope>NUCLEOTIDE SEQUENCE</scope>
    <source>
        <strain evidence="3">CBHHK200</strain>
    </source>
</reference>
<keyword evidence="5" id="KW-1185">Reference proteome</keyword>
<keyword evidence="1" id="KW-0175">Coiled coil</keyword>
<evidence type="ECO:0000313" key="5">
    <source>
        <dbReference type="Proteomes" id="UP001218188"/>
    </source>
</evidence>
<protein>
    <submittedName>
        <fullName evidence="3">Uncharacterized protein</fullName>
    </submittedName>
</protein>
<organism evidence="3 5">
    <name type="scientific">Mycena alexandri</name>
    <dbReference type="NCBI Taxonomy" id="1745969"/>
    <lineage>
        <taxon>Eukaryota</taxon>
        <taxon>Fungi</taxon>
        <taxon>Dikarya</taxon>
        <taxon>Basidiomycota</taxon>
        <taxon>Agaricomycotina</taxon>
        <taxon>Agaricomycetes</taxon>
        <taxon>Agaricomycetidae</taxon>
        <taxon>Agaricales</taxon>
        <taxon>Marasmiineae</taxon>
        <taxon>Mycenaceae</taxon>
        <taxon>Mycena</taxon>
    </lineage>
</organism>